<dbReference type="FunFam" id="1.10.455.10:FF:000001">
    <property type="entry name" value="30S ribosomal protein S7"/>
    <property type="match status" value="1"/>
</dbReference>
<dbReference type="GO" id="GO:0019843">
    <property type="term" value="F:rRNA binding"/>
    <property type="evidence" value="ECO:0007669"/>
    <property type="project" value="UniProtKB-UniRule"/>
</dbReference>
<protein>
    <recommendedName>
        <fullName evidence="6">Small ribosomal subunit protein uS7</fullName>
    </recommendedName>
</protein>
<comment type="caution">
    <text evidence="9">The sequence shown here is derived from an EMBL/GenBank/DDBJ whole genome shotgun (WGS) entry which is preliminary data.</text>
</comment>
<evidence type="ECO:0000256" key="6">
    <source>
        <dbReference type="HAMAP-Rule" id="MF_00480"/>
    </source>
</evidence>
<dbReference type="Pfam" id="PF00177">
    <property type="entry name" value="Ribosomal_S7"/>
    <property type="match status" value="1"/>
</dbReference>
<dbReference type="Gene3D" id="1.10.455.10">
    <property type="entry name" value="Ribosomal protein S7 domain"/>
    <property type="match status" value="1"/>
</dbReference>
<keyword evidence="5 6" id="KW-0687">Ribonucleoprotein</keyword>
<dbReference type="GO" id="GO:0015935">
    <property type="term" value="C:small ribosomal subunit"/>
    <property type="evidence" value="ECO:0007669"/>
    <property type="project" value="InterPro"/>
</dbReference>
<evidence type="ECO:0000256" key="7">
    <source>
        <dbReference type="RuleBase" id="RU003619"/>
    </source>
</evidence>
<dbReference type="NCBIfam" id="TIGR01029">
    <property type="entry name" value="rpsG_bact"/>
    <property type="match status" value="1"/>
</dbReference>
<dbReference type="InterPro" id="IPR020606">
    <property type="entry name" value="Ribosomal_uS7_CS"/>
</dbReference>
<dbReference type="PIRSF" id="PIRSF002122">
    <property type="entry name" value="RPS7p_RPS7a_RPS5e_RPS7o"/>
    <property type="match status" value="1"/>
</dbReference>
<feature type="domain" description="Small ribosomal subunit protein uS7" evidence="8">
    <location>
        <begin position="2"/>
        <end position="150"/>
    </location>
</feature>
<comment type="subunit">
    <text evidence="6">Part of the 30S ribosomal subunit. Contacts proteins S9 and S11.</text>
</comment>
<dbReference type="InterPro" id="IPR005717">
    <property type="entry name" value="Ribosomal_uS7_bac/org-type"/>
</dbReference>
<keyword evidence="2 6" id="KW-0699">rRNA-binding</keyword>
<dbReference type="PROSITE" id="PS00052">
    <property type="entry name" value="RIBOSOMAL_S7"/>
    <property type="match status" value="1"/>
</dbReference>
<evidence type="ECO:0000256" key="4">
    <source>
        <dbReference type="ARBA" id="ARBA00022980"/>
    </source>
</evidence>
<dbReference type="GO" id="GO:0000049">
    <property type="term" value="F:tRNA binding"/>
    <property type="evidence" value="ECO:0007669"/>
    <property type="project" value="UniProtKB-UniRule"/>
</dbReference>
<dbReference type="SUPFAM" id="SSF47973">
    <property type="entry name" value="Ribosomal protein S7"/>
    <property type="match status" value="1"/>
</dbReference>
<dbReference type="PANTHER" id="PTHR11205">
    <property type="entry name" value="RIBOSOMAL PROTEIN S7"/>
    <property type="match status" value="1"/>
</dbReference>
<dbReference type="InterPro" id="IPR036823">
    <property type="entry name" value="Ribosomal_uS7_dom_sf"/>
</dbReference>
<evidence type="ECO:0000256" key="3">
    <source>
        <dbReference type="ARBA" id="ARBA00022884"/>
    </source>
</evidence>
<proteinExistence type="inferred from homology"/>
<evidence type="ECO:0000313" key="9">
    <source>
        <dbReference type="EMBL" id="KGJ94506.1"/>
    </source>
</evidence>
<reference evidence="9 10" key="1">
    <citation type="submission" date="2014-08" db="EMBL/GenBank/DDBJ databases">
        <title>Genomic and Phenotypic Diversity of Colwellia psychrerythraea strains from Disparate Marine Basins.</title>
        <authorList>
            <person name="Techtmann S.M."/>
            <person name="Stelling S.C."/>
            <person name="Utturkar S.M."/>
            <person name="Alshibli N."/>
            <person name="Harris A."/>
            <person name="Brown S.D."/>
            <person name="Hazen T.C."/>
        </authorList>
    </citation>
    <scope>NUCLEOTIDE SEQUENCE [LARGE SCALE GENOMIC DNA]</scope>
    <source>
        <strain evidence="9 10">ND2E</strain>
    </source>
</reference>
<dbReference type="InterPro" id="IPR000235">
    <property type="entry name" value="Ribosomal_uS7"/>
</dbReference>
<comment type="function">
    <text evidence="6">One of the primary rRNA binding proteins, it binds directly to 16S rRNA where it nucleates assembly of the head domain of the 30S subunit. Is located at the subunit interface close to the decoding center, probably blocks exit of the E-site tRNA.</text>
</comment>
<dbReference type="InterPro" id="IPR023798">
    <property type="entry name" value="Ribosomal_uS7_dom"/>
</dbReference>
<dbReference type="CDD" id="cd14869">
    <property type="entry name" value="uS7_Bacteria"/>
    <property type="match status" value="1"/>
</dbReference>
<dbReference type="OrthoDB" id="9807653at2"/>
<dbReference type="GO" id="GO:0006412">
    <property type="term" value="P:translation"/>
    <property type="evidence" value="ECO:0007669"/>
    <property type="project" value="UniProtKB-UniRule"/>
</dbReference>
<organism evidence="9 10">
    <name type="scientific">Colwellia psychrerythraea</name>
    <name type="common">Vibrio psychroerythus</name>
    <dbReference type="NCBI Taxonomy" id="28229"/>
    <lineage>
        <taxon>Bacteria</taxon>
        <taxon>Pseudomonadati</taxon>
        <taxon>Pseudomonadota</taxon>
        <taxon>Gammaproteobacteria</taxon>
        <taxon>Alteromonadales</taxon>
        <taxon>Colwelliaceae</taxon>
        <taxon>Colwellia</taxon>
    </lineage>
</organism>
<evidence type="ECO:0000256" key="2">
    <source>
        <dbReference type="ARBA" id="ARBA00022730"/>
    </source>
</evidence>
<sequence length="157" mass="17982">MPRRRVVGQRQILPDPKFHNELLAKFINILMVDGKKSTAEKIVYGALDILTEKNSEKTHLELFETALDNIRPSVEVKSRRVGGSTYQVPVEVRPVRRNALAMRWLVEAARKRGEKSMAQRLANEMLDASDSKGSAVKKREDVHRMADANKAFAHYRW</sequence>
<keyword evidence="4 6" id="KW-0689">Ribosomal protein</keyword>
<dbReference type="AlphaFoldDB" id="A0A099KV95"/>
<evidence type="ECO:0000256" key="5">
    <source>
        <dbReference type="ARBA" id="ARBA00023274"/>
    </source>
</evidence>
<dbReference type="HAMAP" id="MF_00480_B">
    <property type="entry name" value="Ribosomal_uS7_B"/>
    <property type="match status" value="1"/>
</dbReference>
<name>A0A099KV95_COLPS</name>
<dbReference type="EMBL" id="JQED01000005">
    <property type="protein sequence ID" value="KGJ94506.1"/>
    <property type="molecule type" value="Genomic_DNA"/>
</dbReference>
<dbReference type="RefSeq" id="WP_033092454.1">
    <property type="nucleotide sequence ID" value="NZ_JQED01000005.1"/>
</dbReference>
<evidence type="ECO:0000313" key="10">
    <source>
        <dbReference type="Proteomes" id="UP000029843"/>
    </source>
</evidence>
<evidence type="ECO:0000259" key="8">
    <source>
        <dbReference type="Pfam" id="PF00177"/>
    </source>
</evidence>
<evidence type="ECO:0000256" key="1">
    <source>
        <dbReference type="ARBA" id="ARBA00007151"/>
    </source>
</evidence>
<dbReference type="Proteomes" id="UP000029843">
    <property type="component" value="Unassembled WGS sequence"/>
</dbReference>
<comment type="similarity">
    <text evidence="1 6 7">Belongs to the universal ribosomal protein uS7 family.</text>
</comment>
<keyword evidence="6" id="KW-0820">tRNA-binding</keyword>
<gene>
    <name evidence="6" type="primary">rpsG</name>
    <name evidence="9" type="ORF">ND2E_1695</name>
</gene>
<dbReference type="GO" id="GO:0003735">
    <property type="term" value="F:structural constituent of ribosome"/>
    <property type="evidence" value="ECO:0007669"/>
    <property type="project" value="InterPro"/>
</dbReference>
<dbReference type="PATRIC" id="fig|28229.4.peg.704"/>
<keyword evidence="3 6" id="KW-0694">RNA-binding</keyword>
<accession>A0A099KV95</accession>